<organism evidence="11 12">
    <name type="scientific">Ideonella azotifigens</name>
    <dbReference type="NCBI Taxonomy" id="513160"/>
    <lineage>
        <taxon>Bacteria</taxon>
        <taxon>Pseudomonadati</taxon>
        <taxon>Pseudomonadota</taxon>
        <taxon>Betaproteobacteria</taxon>
        <taxon>Burkholderiales</taxon>
        <taxon>Sphaerotilaceae</taxon>
        <taxon>Ideonella</taxon>
    </lineage>
</organism>
<dbReference type="Gene3D" id="1.10.287.130">
    <property type="match status" value="1"/>
</dbReference>
<dbReference type="Proteomes" id="UP001500279">
    <property type="component" value="Unassembled WGS sequence"/>
</dbReference>
<feature type="coiled-coil region" evidence="6">
    <location>
        <begin position="625"/>
        <end position="719"/>
    </location>
</feature>
<dbReference type="CDD" id="cd16434">
    <property type="entry name" value="CheB-CheR_fusion"/>
    <property type="match status" value="1"/>
</dbReference>
<evidence type="ECO:0000256" key="6">
    <source>
        <dbReference type="SAM" id="Coils"/>
    </source>
</evidence>
<dbReference type="InterPro" id="IPR000673">
    <property type="entry name" value="Sig_transdc_resp-reg_Me-estase"/>
</dbReference>
<dbReference type="SUPFAM" id="SSF53335">
    <property type="entry name" value="S-adenosyl-L-methionine-dependent methyltransferases"/>
    <property type="match status" value="1"/>
</dbReference>
<dbReference type="InterPro" id="IPR036097">
    <property type="entry name" value="HisK_dim/P_sf"/>
</dbReference>
<evidence type="ECO:0000256" key="4">
    <source>
        <dbReference type="PROSITE-ProRule" id="PRU00050"/>
    </source>
</evidence>
<dbReference type="InterPro" id="IPR050903">
    <property type="entry name" value="Bact_Chemotaxis_MeTrfase"/>
</dbReference>
<dbReference type="SUPFAM" id="SSF52172">
    <property type="entry name" value="CheY-like"/>
    <property type="match status" value="1"/>
</dbReference>
<dbReference type="RefSeq" id="WP_231010487.1">
    <property type="nucleotide sequence ID" value="NZ_BAAAEW010000004.1"/>
</dbReference>
<dbReference type="InterPro" id="IPR001789">
    <property type="entry name" value="Sig_transdc_resp-reg_receiver"/>
</dbReference>
<dbReference type="SMART" id="SM00388">
    <property type="entry name" value="HisKA"/>
    <property type="match status" value="1"/>
</dbReference>
<dbReference type="InterPro" id="IPR022642">
    <property type="entry name" value="CheR_C"/>
</dbReference>
<dbReference type="PRINTS" id="PR00996">
    <property type="entry name" value="CHERMTFRASE"/>
</dbReference>
<evidence type="ECO:0000313" key="11">
    <source>
        <dbReference type="EMBL" id="GAA0743261.1"/>
    </source>
</evidence>
<dbReference type="Pfam" id="PF01739">
    <property type="entry name" value="CheR"/>
    <property type="match status" value="1"/>
</dbReference>
<feature type="domain" description="Response regulatory" evidence="8">
    <location>
        <begin position="1096"/>
        <end position="1215"/>
    </location>
</feature>
<dbReference type="InterPro" id="IPR029063">
    <property type="entry name" value="SAM-dependent_MTases_sf"/>
</dbReference>
<feature type="active site" evidence="4">
    <location>
        <position position="137"/>
    </location>
</feature>
<dbReference type="Pfam" id="PF02518">
    <property type="entry name" value="HATPase_c"/>
    <property type="match status" value="1"/>
</dbReference>
<accession>A0ABN1JN72</accession>
<dbReference type="InterPro" id="IPR036890">
    <property type="entry name" value="HATPase_C_sf"/>
</dbReference>
<dbReference type="Gene3D" id="3.30.565.10">
    <property type="entry name" value="Histidine kinase-like ATPase, C-terminal domain"/>
    <property type="match status" value="1"/>
</dbReference>
<dbReference type="CDD" id="cd00075">
    <property type="entry name" value="HATPase"/>
    <property type="match status" value="1"/>
</dbReference>
<reference evidence="11 12" key="1">
    <citation type="journal article" date="2019" name="Int. J. Syst. Evol. Microbiol.">
        <title>The Global Catalogue of Microorganisms (GCM) 10K type strain sequencing project: providing services to taxonomists for standard genome sequencing and annotation.</title>
        <authorList>
            <consortium name="The Broad Institute Genomics Platform"/>
            <consortium name="The Broad Institute Genome Sequencing Center for Infectious Disease"/>
            <person name="Wu L."/>
            <person name="Ma J."/>
        </authorList>
    </citation>
    <scope>NUCLEOTIDE SEQUENCE [LARGE SCALE GENOMIC DNA]</scope>
    <source>
        <strain evidence="11 12">JCM 15503</strain>
    </source>
</reference>
<feature type="active site" evidence="4">
    <location>
        <position position="20"/>
    </location>
</feature>
<dbReference type="InterPro" id="IPR035909">
    <property type="entry name" value="CheB_C"/>
</dbReference>
<dbReference type="PROSITE" id="PS50109">
    <property type="entry name" value="HIS_KIN"/>
    <property type="match status" value="1"/>
</dbReference>
<dbReference type="InterPro" id="IPR005467">
    <property type="entry name" value="His_kinase_dom"/>
</dbReference>
<feature type="domain" description="CheB-type methylesterase" evidence="9">
    <location>
        <begin position="13"/>
        <end position="195"/>
    </location>
</feature>
<dbReference type="PROSITE" id="PS50122">
    <property type="entry name" value="CHEB"/>
    <property type="match status" value="1"/>
</dbReference>
<dbReference type="SMART" id="SM00387">
    <property type="entry name" value="HATPase_c"/>
    <property type="match status" value="1"/>
</dbReference>
<name>A0ABN1JN72_9BURK</name>
<feature type="active site" evidence="4">
    <location>
        <position position="47"/>
    </location>
</feature>
<dbReference type="Pfam" id="PF13596">
    <property type="entry name" value="PAS_10"/>
    <property type="match status" value="1"/>
</dbReference>
<dbReference type="SUPFAM" id="SSF55785">
    <property type="entry name" value="PYP-like sensor domain (PAS domain)"/>
    <property type="match status" value="1"/>
</dbReference>
<dbReference type="InterPro" id="IPR000780">
    <property type="entry name" value="CheR_MeTrfase"/>
</dbReference>
<dbReference type="CDD" id="cd00130">
    <property type="entry name" value="PAS"/>
    <property type="match status" value="1"/>
</dbReference>
<dbReference type="SUPFAM" id="SSF47384">
    <property type="entry name" value="Homodimeric domain of signal transducing histidine kinase"/>
    <property type="match status" value="1"/>
</dbReference>
<dbReference type="PANTHER" id="PTHR24422">
    <property type="entry name" value="CHEMOTAXIS PROTEIN METHYLTRANSFERASE"/>
    <property type="match status" value="1"/>
</dbReference>
<protein>
    <recommendedName>
        <fullName evidence="2">histidine kinase</fullName>
        <ecNumber evidence="2">2.7.13.3</ecNumber>
    </recommendedName>
</protein>
<evidence type="ECO:0000259" key="7">
    <source>
        <dbReference type="PROSITE" id="PS50109"/>
    </source>
</evidence>
<evidence type="ECO:0000256" key="5">
    <source>
        <dbReference type="PROSITE-ProRule" id="PRU00169"/>
    </source>
</evidence>
<keyword evidence="4" id="KW-0378">Hydrolase</keyword>
<dbReference type="Pfam" id="PF00072">
    <property type="entry name" value="Response_reg"/>
    <property type="match status" value="1"/>
</dbReference>
<comment type="catalytic activity">
    <reaction evidence="1">
        <text>ATP + protein L-histidine = ADP + protein N-phospho-L-histidine.</text>
        <dbReference type="EC" id="2.7.13.3"/>
    </reaction>
</comment>
<comment type="caution">
    <text evidence="11">The sequence shown here is derived from an EMBL/GenBank/DDBJ whole genome shotgun (WGS) entry which is preliminary data.</text>
</comment>
<dbReference type="InterPro" id="IPR003661">
    <property type="entry name" value="HisK_dim/P_dom"/>
</dbReference>
<proteinExistence type="predicted"/>
<dbReference type="Gene3D" id="3.40.50.150">
    <property type="entry name" value="Vaccinia Virus protein VP39"/>
    <property type="match status" value="1"/>
</dbReference>
<dbReference type="Gene3D" id="3.40.50.180">
    <property type="entry name" value="Methylesterase CheB, C-terminal domain"/>
    <property type="match status" value="1"/>
</dbReference>
<dbReference type="InterPro" id="IPR035965">
    <property type="entry name" value="PAS-like_dom_sf"/>
</dbReference>
<evidence type="ECO:0000256" key="2">
    <source>
        <dbReference type="ARBA" id="ARBA00012438"/>
    </source>
</evidence>
<evidence type="ECO:0000313" key="12">
    <source>
        <dbReference type="Proteomes" id="UP001500279"/>
    </source>
</evidence>
<dbReference type="SMART" id="SM00138">
    <property type="entry name" value="MeTrc"/>
    <property type="match status" value="1"/>
</dbReference>
<evidence type="ECO:0000259" key="8">
    <source>
        <dbReference type="PROSITE" id="PS50110"/>
    </source>
</evidence>
<dbReference type="Pfam" id="PF01339">
    <property type="entry name" value="CheB_methylest"/>
    <property type="match status" value="1"/>
</dbReference>
<dbReference type="SMART" id="SM00448">
    <property type="entry name" value="REC"/>
    <property type="match status" value="1"/>
</dbReference>
<dbReference type="CDD" id="cd00082">
    <property type="entry name" value="HisKA"/>
    <property type="match status" value="1"/>
</dbReference>
<evidence type="ECO:0000259" key="10">
    <source>
        <dbReference type="PROSITE" id="PS50123"/>
    </source>
</evidence>
<dbReference type="SUPFAM" id="SSF52738">
    <property type="entry name" value="Methylesterase CheB, C-terminal domain"/>
    <property type="match status" value="1"/>
</dbReference>
<dbReference type="InterPro" id="IPR011006">
    <property type="entry name" value="CheY-like_superfamily"/>
</dbReference>
<dbReference type="EC" id="2.7.13.3" evidence="2"/>
<dbReference type="SUPFAM" id="SSF47757">
    <property type="entry name" value="Chemotaxis receptor methyltransferase CheR, N-terminal domain"/>
    <property type="match status" value="1"/>
</dbReference>
<dbReference type="PROSITE" id="PS50123">
    <property type="entry name" value="CHER"/>
    <property type="match status" value="1"/>
</dbReference>
<feature type="domain" description="Histidine kinase" evidence="7">
    <location>
        <begin position="850"/>
        <end position="1072"/>
    </location>
</feature>
<gene>
    <name evidence="11" type="ORF">GCM10009107_07620</name>
</gene>
<dbReference type="InterPro" id="IPR003594">
    <property type="entry name" value="HATPase_dom"/>
</dbReference>
<keyword evidence="5" id="KW-0597">Phosphoprotein</keyword>
<dbReference type="EMBL" id="BAAAEW010000004">
    <property type="protein sequence ID" value="GAA0743261.1"/>
    <property type="molecule type" value="Genomic_DNA"/>
</dbReference>
<feature type="domain" description="CheR-type methyltransferase" evidence="10">
    <location>
        <begin position="213"/>
        <end position="444"/>
    </location>
</feature>
<evidence type="ECO:0000256" key="3">
    <source>
        <dbReference type="ARBA" id="ARBA00022500"/>
    </source>
</evidence>
<dbReference type="PANTHER" id="PTHR24422:SF27">
    <property type="entry name" value="PROTEIN-GLUTAMATE O-METHYLTRANSFERASE"/>
    <property type="match status" value="1"/>
</dbReference>
<evidence type="ECO:0000256" key="1">
    <source>
        <dbReference type="ARBA" id="ARBA00000085"/>
    </source>
</evidence>
<feature type="modified residue" description="4-aspartylphosphate" evidence="5">
    <location>
        <position position="1145"/>
    </location>
</feature>
<dbReference type="InterPro" id="IPR000014">
    <property type="entry name" value="PAS"/>
</dbReference>
<keyword evidence="6" id="KW-0175">Coiled coil</keyword>
<dbReference type="Gene3D" id="1.20.120.330">
    <property type="entry name" value="Nucleotidyltransferases domain 2"/>
    <property type="match status" value="1"/>
</dbReference>
<sequence length="1222" mass="132627">MDLQDQNQKELVKVAVLGGSAGSIDAFGTVLSGLPDRPGFALLVVSHLDQSQKSELDEILRRRTSLPVERLTHMRKIEHDTVYVLPEGANVTALDGHFRLGQRPPGVHRPIDISLASLAQDPDIEAAAVILSGTGSDGEAGVIDLKSAGGFVLVQAPGSADYDGMPTAAINTGLVDEVLPLEEIAARLVQRFGNAPPAPGDDYDEALSAALAIVQERTSTNLGYVKDTNLKRRFLRRVLLQKDRDVAGYLQHLRTDPGEAAALQDDILIGVTAFFRDAEFVNVLRLTVIPKLIELRHDPIRIWVPACSTGEEAYTIAMLLRDALDASGLGTKVQIFGTDINERSIETARAGLYAAAAVESLPDTYRAKALVQTAGGFAIRKDIRSMCVFARHNVMTHAPFLGMDLISCRNMLIYLRKEAQEHVMSVLHYAARPDGYVLLGRAEAASVDQGFEHAGAPHLYRKLAGKRPRRAWPVEAMLPWAEPRPDASVRARSHAEQIEQAVTRCALERYVPPGFVVNEAGDVVQFRGDVAEFVAPATGEATLSLSRLLRAELNVPVRTALLEAKQSAAPVRRERVPIGERSYALEALPLTVGTESRHFLLTLQLQPDEAVTAGASRADGNPTRESDLERTVLTLSAELESAQAQLKTMVLEFESANEQLRTSNEEMLSANEEMQSANEELQSAKQELECANQELHSLNEEMKDRNDQLAVANDDLSNLVEGIPLPVVLLDRHLRLRHFTPQAATLFGLPADGVGKAMPTLNNRFAVSDIEEMVNAAVRGLASVKHEYQDAAGHWWLVNVRAYRTADDRIDGAVIAFQDVNDLKQAVSQAQLARGEAEHANAAKDDFLALVSHELRAPLNVISGWAAVLARSHASRGDMPEGQVRAVETILRHCKVQAQLIDDLLDASRITSGRFAIETRPVDLGACIASVLEGLQPTAQARQLVLTGSGLQAGHLVNGDGRRLQQIVNNVVGNSIKFTPAGGRIEVVMTRLDGLLELSISDTGMGVSDELLPRLFDRFSQSNMHRTREYGGLGLGLSIVKHLTLAHGGTATALSDGPGKGLRLILRFPALDLPAMDHAPQPQARALLPAQDLQLDILLVDDDDEARKAMRELLQLMGARVQTAASVTEALQQLEQQPFDAIVSDLAMPGRDGFELLRLVRSRELQDGRPRSYAIALSGLASLQDRDTALAAGFDDHAAKPVDAGALIERLTVASARLSAPR</sequence>
<keyword evidence="12" id="KW-1185">Reference proteome</keyword>
<keyword evidence="3 4" id="KW-0145">Chemotaxis</keyword>
<dbReference type="Pfam" id="PF00512">
    <property type="entry name" value="HisKA"/>
    <property type="match status" value="1"/>
</dbReference>
<dbReference type="Gene3D" id="3.40.50.2300">
    <property type="match status" value="1"/>
</dbReference>
<dbReference type="PROSITE" id="PS50110">
    <property type="entry name" value="RESPONSE_REGULATORY"/>
    <property type="match status" value="1"/>
</dbReference>
<dbReference type="SUPFAM" id="SSF55874">
    <property type="entry name" value="ATPase domain of HSP90 chaperone/DNA topoisomerase II/histidine kinase"/>
    <property type="match status" value="1"/>
</dbReference>
<dbReference type="Gene3D" id="3.30.450.20">
    <property type="entry name" value="PAS domain"/>
    <property type="match status" value="1"/>
</dbReference>
<evidence type="ECO:0000259" key="9">
    <source>
        <dbReference type="PROSITE" id="PS50122"/>
    </source>
</evidence>